<dbReference type="PANTHER" id="PTHR33488:SF2">
    <property type="entry name" value="EARLY ENDOSOME ANTIGEN 1-LIKE"/>
    <property type="match status" value="1"/>
</dbReference>
<dbReference type="PANTHER" id="PTHR33488">
    <property type="entry name" value="ZGC:162509"/>
    <property type="match status" value="1"/>
</dbReference>
<organism evidence="2 3">
    <name type="scientific">Panagrolaimus davidi</name>
    <dbReference type="NCBI Taxonomy" id="227884"/>
    <lineage>
        <taxon>Eukaryota</taxon>
        <taxon>Metazoa</taxon>
        <taxon>Ecdysozoa</taxon>
        <taxon>Nematoda</taxon>
        <taxon>Chromadorea</taxon>
        <taxon>Rhabditida</taxon>
        <taxon>Tylenchina</taxon>
        <taxon>Panagrolaimomorpha</taxon>
        <taxon>Panagrolaimoidea</taxon>
        <taxon>Panagrolaimidae</taxon>
        <taxon>Panagrolaimus</taxon>
    </lineage>
</organism>
<protein>
    <submittedName>
        <fullName evidence="3">Uncharacterized protein</fullName>
    </submittedName>
</protein>
<dbReference type="WBParaSite" id="PDA_v2.g9731.t1">
    <property type="protein sequence ID" value="PDA_v2.g9731.t1"/>
    <property type="gene ID" value="PDA_v2.g9731"/>
</dbReference>
<keyword evidence="1" id="KW-0175">Coiled coil</keyword>
<dbReference type="AlphaFoldDB" id="A0A914QZD8"/>
<evidence type="ECO:0000256" key="1">
    <source>
        <dbReference type="SAM" id="Coils"/>
    </source>
</evidence>
<keyword evidence="2" id="KW-1185">Reference proteome</keyword>
<feature type="coiled-coil region" evidence="1">
    <location>
        <begin position="152"/>
        <end position="232"/>
    </location>
</feature>
<evidence type="ECO:0000313" key="2">
    <source>
        <dbReference type="Proteomes" id="UP000887578"/>
    </source>
</evidence>
<name>A0A914QZD8_9BILA</name>
<evidence type="ECO:0000313" key="3">
    <source>
        <dbReference type="WBParaSite" id="PDA_v2.g9731.t1"/>
    </source>
</evidence>
<reference evidence="3" key="1">
    <citation type="submission" date="2022-11" db="UniProtKB">
        <authorList>
            <consortium name="WormBaseParasite"/>
        </authorList>
    </citation>
    <scope>IDENTIFICATION</scope>
</reference>
<sequence length="315" mass="35406">MVNFFVLKKHWSLSVRDKDAIAILIGEECNKAETTAENLLRAPEACCIIQALTVLACCTRDPSLKTGDANEKFLYLRHPDSFKASLYQVINAMCQTFRVAYNSMDKIHLCLSGMPELMTDILEDMDDLTSTEAIDNIEYGISTLQRISNICVEQAKNANDECKNAINVIQELLECALATQGKSERRTAEAKHEFEQQQRLKKQQDDLIQELEKQYEEQRTIAREAMEDYKLRMTQSTAFNEVVGVMLLDNLNTLIHTIGKTTMNVTSAAGSIPIATADVIKELLLSNKTPVSKEELMAKAVVCKKISKISINNIF</sequence>
<proteinExistence type="predicted"/>
<dbReference type="Proteomes" id="UP000887578">
    <property type="component" value="Unplaced"/>
</dbReference>
<accession>A0A914QZD8</accession>